<gene>
    <name evidence="3" type="ORF">SCLTRI_LOCUS7647</name>
</gene>
<dbReference type="EMBL" id="KU726097">
    <property type="protein sequence ID" value="ANN44266.1"/>
    <property type="molecule type" value="Genomic_DNA"/>
</dbReference>
<dbReference type="AlphaFoldDB" id="A0A193DRB7"/>
<reference evidence="2" key="1">
    <citation type="journal article" date="2016" name="Sci. Rep.">
        <title>Direct repeat-mediated DNA deletion of the mating type MAT1-2 genes results in unidirectional mating type switching in Sclerotinia trifoliorum.</title>
        <authorList>
            <person name="Xu L."/>
            <person name="Jardini T.M."/>
            <person name="Chen W."/>
        </authorList>
    </citation>
    <scope>NUCLEOTIDE SEQUENCE</scope>
    <source>
        <strain evidence="1">06CWM-G22</strain>
        <strain evidence="2">6CWM-G27</strain>
    </source>
</reference>
<dbReference type="EMBL" id="KU726096">
    <property type="protein sequence ID" value="ANN44261.1"/>
    <property type="molecule type" value="Genomic_DNA"/>
</dbReference>
<evidence type="ECO:0000313" key="1">
    <source>
        <dbReference type="EMBL" id="ANN44261.1"/>
    </source>
</evidence>
<dbReference type="Proteomes" id="UP000624404">
    <property type="component" value="Unassembled WGS sequence"/>
</dbReference>
<accession>A0A193DRB7</accession>
<organism evidence="2">
    <name type="scientific">Sclerotinia trifoliorum</name>
    <dbReference type="NCBI Taxonomy" id="28548"/>
    <lineage>
        <taxon>Eukaryota</taxon>
        <taxon>Fungi</taxon>
        <taxon>Dikarya</taxon>
        <taxon>Ascomycota</taxon>
        <taxon>Pezizomycotina</taxon>
        <taxon>Leotiomycetes</taxon>
        <taxon>Helotiales</taxon>
        <taxon>Sclerotiniaceae</taxon>
        <taxon>Sclerotinia</taxon>
    </lineage>
</organism>
<protein>
    <submittedName>
        <fullName evidence="3">386c9d2c-5b66-4bf9-a1fb-4cb6f10d3ce7</fullName>
    </submittedName>
    <submittedName>
        <fullName evidence="2">MAT1-1-5</fullName>
    </submittedName>
</protein>
<reference evidence="3" key="2">
    <citation type="submission" date="2020-10" db="EMBL/GenBank/DDBJ databases">
        <authorList>
            <person name="Kusch S."/>
        </authorList>
    </citation>
    <scope>NUCLEOTIDE SEQUENCE</scope>
    <source>
        <strain evidence="3">SwB9</strain>
    </source>
</reference>
<proteinExistence type="predicted"/>
<evidence type="ECO:0000313" key="4">
    <source>
        <dbReference type="Proteomes" id="UP000624404"/>
    </source>
</evidence>
<keyword evidence="4" id="KW-1185">Reference proteome</keyword>
<sequence length="377" mass="43981">MKVKKTALQIRREAFFRKKYLWRTKLRSARYIRPGALRTWKRDEINTLDPSTFSDATPVELAAALEKDELLRGVEVGSKPVSSTYDRFDPGVEATADTPGKPCEPAFLDALVTDCCVLIWEFRSLYRYTDFNSMDDPLPTEYAEIFYDLNTVFTQCRRLKKSPELFSTLVQERQFMEKMSRIAEIVDHLRDVIVLKNDSKLARNEMRKRERELAKGLPFFYPGRADGRHPWTRWLENSLPVMPPGWLGIQQKIPHIGDNIIRRITTMYELYERQFTIEGLVDSEVNDTLEDFPAPGEPFEHMTYSKSSTMAVNYVQYRSGDRSEFDQNGILRIEKLAEAVQRSFRRQQNPVIAKNANMPYHRFMMGYKVETLNGDVQ</sequence>
<evidence type="ECO:0000313" key="2">
    <source>
        <dbReference type="EMBL" id="ANN44266.1"/>
    </source>
</evidence>
<name>A0A193DRB7_9HELO</name>
<dbReference type="OrthoDB" id="3558864at2759"/>
<dbReference type="EMBL" id="CAJHIA010000030">
    <property type="protein sequence ID" value="CAD6447855.1"/>
    <property type="molecule type" value="Genomic_DNA"/>
</dbReference>
<evidence type="ECO:0000313" key="3">
    <source>
        <dbReference type="EMBL" id="CAD6447855.1"/>
    </source>
</evidence>